<name>A0A106BLG1_THIDE</name>
<feature type="domain" description="Ice-binding protein C-terminal" evidence="1">
    <location>
        <begin position="215"/>
        <end position="240"/>
    </location>
</feature>
<dbReference type="Proteomes" id="UP000064243">
    <property type="component" value="Unassembled WGS sequence"/>
</dbReference>
<reference evidence="2 3" key="1">
    <citation type="journal article" date="2015" name="Appl. Environ. Microbiol.">
        <title>Aerobic and Anaerobic Thiosulfate Oxidation by a Cold-Adapted, Subglacial Chemoautotroph.</title>
        <authorList>
            <person name="Harrold Z.R."/>
            <person name="Skidmore M.L."/>
            <person name="Hamilton T.L."/>
            <person name="Desch L."/>
            <person name="Amada K."/>
            <person name="van Gelder W."/>
            <person name="Glover K."/>
            <person name="Roden E.E."/>
            <person name="Boyd E.S."/>
        </authorList>
    </citation>
    <scope>NUCLEOTIDE SEQUENCE [LARGE SCALE GENOMIC DNA]</scope>
    <source>
        <strain evidence="2 3">RG</strain>
    </source>
</reference>
<accession>A0A106BLG1</accession>
<dbReference type="AlphaFoldDB" id="A0A106BLG1"/>
<dbReference type="PATRIC" id="fig|36861.3.peg.2052"/>
<dbReference type="Pfam" id="PF07589">
    <property type="entry name" value="PEP-CTERM"/>
    <property type="match status" value="1"/>
</dbReference>
<evidence type="ECO:0000313" key="3">
    <source>
        <dbReference type="Proteomes" id="UP000064243"/>
    </source>
</evidence>
<protein>
    <recommendedName>
        <fullName evidence="1">Ice-binding protein C-terminal domain-containing protein</fullName>
    </recommendedName>
</protein>
<dbReference type="InterPro" id="IPR013424">
    <property type="entry name" value="Ice-binding_C"/>
</dbReference>
<dbReference type="EMBL" id="LDUG01000033">
    <property type="protein sequence ID" value="KVW94644.1"/>
    <property type="molecule type" value="Genomic_DNA"/>
</dbReference>
<comment type="caution">
    <text evidence="2">The sequence shown here is derived from an EMBL/GenBank/DDBJ whole genome shotgun (WGS) entry which is preliminary data.</text>
</comment>
<evidence type="ECO:0000259" key="1">
    <source>
        <dbReference type="Pfam" id="PF07589"/>
    </source>
</evidence>
<proteinExistence type="predicted"/>
<sequence length="244" mass="25346">MNYSAGASSGYFSEYDSSPDGSIVELELNRKGYGYHAEASAEVAQLKAHAETKWVPGSNGYGYNYGSSSANATSTWSDWFVISGGTGLGSASFASVLDGMMVSAKNGSAGYSLNIGYSTGTYCYSWYNACSEADQSQTLFSQTSSLSGNGKSTLSQDIEGEFAFAYGTPFQLTATLDVSASNGGMADFSLASLDNSLVLPEGASLLSSSGLYVQAVPEAETYAMMLAGLGLVGFAAARRRATSK</sequence>
<gene>
    <name evidence="2" type="ORF">ABW22_11360</name>
</gene>
<evidence type="ECO:0000313" key="2">
    <source>
        <dbReference type="EMBL" id="KVW94644.1"/>
    </source>
</evidence>
<organism evidence="2 3">
    <name type="scientific">Thiobacillus denitrificans</name>
    <dbReference type="NCBI Taxonomy" id="36861"/>
    <lineage>
        <taxon>Bacteria</taxon>
        <taxon>Pseudomonadati</taxon>
        <taxon>Pseudomonadota</taxon>
        <taxon>Betaproteobacteria</taxon>
        <taxon>Nitrosomonadales</taxon>
        <taxon>Thiobacillaceae</taxon>
        <taxon>Thiobacillus</taxon>
    </lineage>
</organism>
<keyword evidence="3" id="KW-1185">Reference proteome</keyword>